<reference evidence="2 3" key="1">
    <citation type="submission" date="2023-07" db="EMBL/GenBank/DDBJ databases">
        <title>Micromonospora profundi TRM 95458 converts glycerol to a new osmotic compound.</title>
        <authorList>
            <person name="Lu D."/>
        </authorList>
    </citation>
    <scope>NUCLEOTIDE SEQUENCE [LARGE SCALE GENOMIC DNA]</scope>
    <source>
        <strain evidence="2 3">TRM95458</strain>
    </source>
</reference>
<dbReference type="PANTHER" id="PTHR43433:SF5">
    <property type="entry name" value="AB HYDROLASE-1 DOMAIN-CONTAINING PROTEIN"/>
    <property type="match status" value="1"/>
</dbReference>
<dbReference type="RefSeq" id="WP_306271609.1">
    <property type="nucleotide sequence ID" value="NZ_CP130472.1"/>
</dbReference>
<dbReference type="Pfam" id="PF12697">
    <property type="entry name" value="Abhydrolase_6"/>
    <property type="match status" value="1"/>
</dbReference>
<dbReference type="Gene3D" id="3.40.50.1820">
    <property type="entry name" value="alpha/beta hydrolase"/>
    <property type="match status" value="1"/>
</dbReference>
<organism evidence="2 3">
    <name type="scientific">Micromonospora profundi</name>
    <dbReference type="NCBI Taxonomy" id="1420889"/>
    <lineage>
        <taxon>Bacteria</taxon>
        <taxon>Bacillati</taxon>
        <taxon>Actinomycetota</taxon>
        <taxon>Actinomycetes</taxon>
        <taxon>Micromonosporales</taxon>
        <taxon>Micromonosporaceae</taxon>
        <taxon>Micromonospora</taxon>
    </lineage>
</organism>
<name>A0AAJ6HSM2_9ACTN</name>
<keyword evidence="2" id="KW-0378">Hydrolase</keyword>
<dbReference type="InterPro" id="IPR000073">
    <property type="entry name" value="AB_hydrolase_1"/>
</dbReference>
<dbReference type="InterPro" id="IPR050471">
    <property type="entry name" value="AB_hydrolase"/>
</dbReference>
<dbReference type="EMBL" id="CP130472">
    <property type="protein sequence ID" value="WLS44283.1"/>
    <property type="molecule type" value="Genomic_DNA"/>
</dbReference>
<dbReference type="GO" id="GO:0016787">
    <property type="term" value="F:hydrolase activity"/>
    <property type="evidence" value="ECO:0007669"/>
    <property type="project" value="UniProtKB-KW"/>
</dbReference>
<evidence type="ECO:0000259" key="1">
    <source>
        <dbReference type="Pfam" id="PF12697"/>
    </source>
</evidence>
<sequence>MPKPTTSRTVTSRDGTSIAYEQAGSGPALILVDAAGHYRGLSSFGGLIDLLAANFTVYHYDRRGRGDSTDTQPYAVEREVDDLAALIDEAGGSAFLYGFSSGALLALHAAANGLTIPKLALLEPPIDTTEDRSAQAAFTAELAELIAAERRTAAVEHFLTGVGVPDEVVAGMRESQSWSAMEAVAHTLVYDCMVSEATSLQLLASVSVPTLVLGSAASGDDLTGMTATIAKAMPNSLHRSLPGEWHGVPDDVLAPALTEFFER</sequence>
<evidence type="ECO:0000313" key="2">
    <source>
        <dbReference type="EMBL" id="WLS44283.1"/>
    </source>
</evidence>
<proteinExistence type="predicted"/>
<keyword evidence="3" id="KW-1185">Reference proteome</keyword>
<dbReference type="Proteomes" id="UP001235874">
    <property type="component" value="Chromosome"/>
</dbReference>
<gene>
    <name evidence="2" type="ORF">Q3V37_23175</name>
</gene>
<feature type="domain" description="AB hydrolase-1" evidence="1">
    <location>
        <begin position="44"/>
        <end position="246"/>
    </location>
</feature>
<dbReference type="InterPro" id="IPR029058">
    <property type="entry name" value="AB_hydrolase_fold"/>
</dbReference>
<dbReference type="SUPFAM" id="SSF53474">
    <property type="entry name" value="alpha/beta-Hydrolases"/>
    <property type="match status" value="1"/>
</dbReference>
<evidence type="ECO:0000313" key="3">
    <source>
        <dbReference type="Proteomes" id="UP001235874"/>
    </source>
</evidence>
<dbReference type="PANTHER" id="PTHR43433">
    <property type="entry name" value="HYDROLASE, ALPHA/BETA FOLD FAMILY PROTEIN"/>
    <property type="match status" value="1"/>
</dbReference>
<accession>A0AAJ6HSM2</accession>
<dbReference type="AlphaFoldDB" id="A0AAJ6HSM2"/>
<protein>
    <submittedName>
        <fullName evidence="2">Alpha/beta hydrolase</fullName>
    </submittedName>
</protein>
<dbReference type="KEGG" id="mprn:Q3V37_23175"/>